<dbReference type="InterPro" id="IPR001296">
    <property type="entry name" value="Glyco_trans_1"/>
</dbReference>
<feature type="domain" description="Glycosyl transferase family 1" evidence="1">
    <location>
        <begin position="201"/>
        <end position="371"/>
    </location>
</feature>
<dbReference type="RefSeq" id="WP_143373041.1">
    <property type="nucleotide sequence ID" value="NZ_VJVZ01000005.1"/>
</dbReference>
<dbReference type="EMBL" id="VJVZ01000005">
    <property type="protein sequence ID" value="TRW24637.1"/>
    <property type="molecule type" value="Genomic_DNA"/>
</dbReference>
<dbReference type="AlphaFoldDB" id="A0A552V2E7"/>
<dbReference type="PANTHER" id="PTHR45947:SF3">
    <property type="entry name" value="SULFOQUINOVOSYL TRANSFERASE SQD2"/>
    <property type="match status" value="1"/>
</dbReference>
<dbReference type="GO" id="GO:0016757">
    <property type="term" value="F:glycosyltransferase activity"/>
    <property type="evidence" value="ECO:0007669"/>
    <property type="project" value="InterPro"/>
</dbReference>
<gene>
    <name evidence="2" type="ORF">FMM05_08980</name>
</gene>
<protein>
    <submittedName>
        <fullName evidence="2">Glycosyltransferase family 4 protein</fullName>
    </submittedName>
</protein>
<organism evidence="2 3">
    <name type="scientific">Flavobacterium zepuense</name>
    <dbReference type="NCBI Taxonomy" id="2593302"/>
    <lineage>
        <taxon>Bacteria</taxon>
        <taxon>Pseudomonadati</taxon>
        <taxon>Bacteroidota</taxon>
        <taxon>Flavobacteriia</taxon>
        <taxon>Flavobacteriales</taxon>
        <taxon>Flavobacteriaceae</taxon>
        <taxon>Flavobacterium</taxon>
    </lineage>
</organism>
<comment type="caution">
    <text evidence="2">The sequence shown here is derived from an EMBL/GenBank/DDBJ whole genome shotgun (WGS) entry which is preliminary data.</text>
</comment>
<dbReference type="PANTHER" id="PTHR45947">
    <property type="entry name" value="SULFOQUINOVOSYL TRANSFERASE SQD2"/>
    <property type="match status" value="1"/>
</dbReference>
<keyword evidence="3" id="KW-1185">Reference proteome</keyword>
<reference evidence="2 3" key="1">
    <citation type="submission" date="2019-07" db="EMBL/GenBank/DDBJ databases">
        <title>Flavobacterium sp. nov., isolated from glacier ice.</title>
        <authorList>
            <person name="Liu Q."/>
            <person name="Xin Y.-H."/>
        </authorList>
    </citation>
    <scope>NUCLEOTIDE SEQUENCE [LARGE SCALE GENOMIC DNA]</scope>
    <source>
        <strain evidence="2 3">ZT4R6</strain>
    </source>
</reference>
<evidence type="ECO:0000313" key="3">
    <source>
        <dbReference type="Proteomes" id="UP000320643"/>
    </source>
</evidence>
<dbReference type="OrthoDB" id="9801573at2"/>
<dbReference type="Proteomes" id="UP000320643">
    <property type="component" value="Unassembled WGS sequence"/>
</dbReference>
<name>A0A552V2E7_9FLAO</name>
<accession>A0A552V2E7</accession>
<dbReference type="Gene3D" id="3.40.50.2000">
    <property type="entry name" value="Glycogen Phosphorylase B"/>
    <property type="match status" value="2"/>
</dbReference>
<dbReference type="InterPro" id="IPR050194">
    <property type="entry name" value="Glycosyltransferase_grp1"/>
</dbReference>
<sequence>MVKEFNLAIVVSHPIQHFCPQYISFSKMPNVKVKLFFASMLGYKKYMDKNFGQEISWNNLRLEEFDHVFLNGDQVLPSSAELDAPTLEAELEAFKPDAIISYGYFQKFQRRGHKWANKNNVPIAYITDAENRQERPLWKNLAKLVYLRWYFNKINYFFTVGNANEAYYQTYGVSPKRFIRMHYPIDIDVYKEAYANKQKVRNEIRAKYGIPDDMFVISVVGKLVEWKNQSHLIDLLAKLEQQGKKAHVFILGTGQTMDAMKEHAKILKDNVVHFAGFVDPLELPKYYAASDLYLHPARIEPHSLAISEAIYMGTPVVLSSRCGSYGETDDVQVGKNGYVYNFGDIDEMTSKVVKLMDDKKLLQDFGAYSREISLKFQQRSHGQVVLDLIDRVRNKS</sequence>
<proteinExistence type="predicted"/>
<evidence type="ECO:0000259" key="1">
    <source>
        <dbReference type="Pfam" id="PF00534"/>
    </source>
</evidence>
<keyword evidence="2" id="KW-0808">Transferase</keyword>
<evidence type="ECO:0000313" key="2">
    <source>
        <dbReference type="EMBL" id="TRW24637.1"/>
    </source>
</evidence>
<dbReference type="Pfam" id="PF00534">
    <property type="entry name" value="Glycos_transf_1"/>
    <property type="match status" value="1"/>
</dbReference>
<dbReference type="CDD" id="cd03801">
    <property type="entry name" value="GT4_PimA-like"/>
    <property type="match status" value="1"/>
</dbReference>
<dbReference type="SUPFAM" id="SSF53756">
    <property type="entry name" value="UDP-Glycosyltransferase/glycogen phosphorylase"/>
    <property type="match status" value="1"/>
</dbReference>